<dbReference type="PROSITE" id="PS51257">
    <property type="entry name" value="PROKAR_LIPOPROTEIN"/>
    <property type="match status" value="1"/>
</dbReference>
<dbReference type="AlphaFoldDB" id="A0A9K3HRR8"/>
<accession>A0A9K3HRR8</accession>
<evidence type="ECO:0000313" key="2">
    <source>
        <dbReference type="Proteomes" id="UP000215914"/>
    </source>
</evidence>
<comment type="caution">
    <text evidence="1">The sequence shown here is derived from an EMBL/GenBank/DDBJ whole genome shotgun (WGS) entry which is preliminary data.</text>
</comment>
<organism evidence="1 2">
    <name type="scientific">Helianthus annuus</name>
    <name type="common">Common sunflower</name>
    <dbReference type="NCBI Taxonomy" id="4232"/>
    <lineage>
        <taxon>Eukaryota</taxon>
        <taxon>Viridiplantae</taxon>
        <taxon>Streptophyta</taxon>
        <taxon>Embryophyta</taxon>
        <taxon>Tracheophyta</taxon>
        <taxon>Spermatophyta</taxon>
        <taxon>Magnoliopsida</taxon>
        <taxon>eudicotyledons</taxon>
        <taxon>Gunneridae</taxon>
        <taxon>Pentapetalae</taxon>
        <taxon>asterids</taxon>
        <taxon>campanulids</taxon>
        <taxon>Asterales</taxon>
        <taxon>Asteraceae</taxon>
        <taxon>Asteroideae</taxon>
        <taxon>Heliantheae alliance</taxon>
        <taxon>Heliantheae</taxon>
        <taxon>Helianthus</taxon>
    </lineage>
</organism>
<dbReference type="Proteomes" id="UP000215914">
    <property type="component" value="Unassembled WGS sequence"/>
</dbReference>
<evidence type="ECO:0000313" key="1">
    <source>
        <dbReference type="EMBL" id="KAF5783564.1"/>
    </source>
</evidence>
<reference evidence="1" key="1">
    <citation type="journal article" date="2017" name="Nature">
        <title>The sunflower genome provides insights into oil metabolism, flowering and Asterid evolution.</title>
        <authorList>
            <person name="Badouin H."/>
            <person name="Gouzy J."/>
            <person name="Grassa C.J."/>
            <person name="Murat F."/>
            <person name="Staton S.E."/>
            <person name="Cottret L."/>
            <person name="Lelandais-Briere C."/>
            <person name="Owens G.L."/>
            <person name="Carrere S."/>
            <person name="Mayjonade B."/>
            <person name="Legrand L."/>
            <person name="Gill N."/>
            <person name="Kane N.C."/>
            <person name="Bowers J.E."/>
            <person name="Hubner S."/>
            <person name="Bellec A."/>
            <person name="Berard A."/>
            <person name="Berges H."/>
            <person name="Blanchet N."/>
            <person name="Boniface M.C."/>
            <person name="Brunel D."/>
            <person name="Catrice O."/>
            <person name="Chaidir N."/>
            <person name="Claudel C."/>
            <person name="Donnadieu C."/>
            <person name="Faraut T."/>
            <person name="Fievet G."/>
            <person name="Helmstetter N."/>
            <person name="King M."/>
            <person name="Knapp S.J."/>
            <person name="Lai Z."/>
            <person name="Le Paslier M.C."/>
            <person name="Lippi Y."/>
            <person name="Lorenzon L."/>
            <person name="Mandel J.R."/>
            <person name="Marage G."/>
            <person name="Marchand G."/>
            <person name="Marquand E."/>
            <person name="Bret-Mestries E."/>
            <person name="Morien E."/>
            <person name="Nambeesan S."/>
            <person name="Nguyen T."/>
            <person name="Pegot-Espagnet P."/>
            <person name="Pouilly N."/>
            <person name="Raftis F."/>
            <person name="Sallet E."/>
            <person name="Schiex T."/>
            <person name="Thomas J."/>
            <person name="Vandecasteele C."/>
            <person name="Vares D."/>
            <person name="Vear F."/>
            <person name="Vautrin S."/>
            <person name="Crespi M."/>
            <person name="Mangin B."/>
            <person name="Burke J.M."/>
            <person name="Salse J."/>
            <person name="Munos S."/>
            <person name="Vincourt P."/>
            <person name="Rieseberg L.H."/>
            <person name="Langlade N.B."/>
        </authorList>
    </citation>
    <scope>NUCLEOTIDE SEQUENCE</scope>
    <source>
        <tissue evidence="1">Leaves</tissue>
    </source>
</reference>
<sequence>MPTKHTYIQYILISSTASCTTRVQKDQATMAAIEVAGDNLPSSTAATPWQHTDLISRLIIVSCVPMTNLGFIIYCKP</sequence>
<keyword evidence="2" id="KW-1185">Reference proteome</keyword>
<reference evidence="1" key="2">
    <citation type="submission" date="2020-06" db="EMBL/GenBank/DDBJ databases">
        <title>Helianthus annuus Genome sequencing and assembly Release 2.</title>
        <authorList>
            <person name="Gouzy J."/>
            <person name="Langlade N."/>
            <person name="Munos S."/>
        </authorList>
    </citation>
    <scope>NUCLEOTIDE SEQUENCE</scope>
    <source>
        <tissue evidence="1">Leaves</tissue>
    </source>
</reference>
<dbReference type="EMBL" id="MNCJ02000326">
    <property type="protein sequence ID" value="KAF5783564.1"/>
    <property type="molecule type" value="Genomic_DNA"/>
</dbReference>
<proteinExistence type="predicted"/>
<dbReference type="Gramene" id="mRNA:HanXRQr2_Chr11g0509371">
    <property type="protein sequence ID" value="mRNA:HanXRQr2_Chr11g0509371"/>
    <property type="gene ID" value="HanXRQr2_Chr11g0509371"/>
</dbReference>
<protein>
    <submittedName>
        <fullName evidence="1">Uncharacterized protein</fullName>
    </submittedName>
</protein>
<gene>
    <name evidence="1" type="ORF">HanXRQr2_Chr11g0509371</name>
</gene>
<name>A0A9K3HRR8_HELAN</name>